<feature type="transmembrane region" description="Helical" evidence="5">
    <location>
        <begin position="293"/>
        <end position="317"/>
    </location>
</feature>
<feature type="transmembrane region" description="Helical" evidence="5">
    <location>
        <begin position="97"/>
        <end position="119"/>
    </location>
</feature>
<feature type="transmembrane region" description="Helical" evidence="5">
    <location>
        <begin position="385"/>
        <end position="403"/>
    </location>
</feature>
<keyword evidence="8" id="KW-1185">Reference proteome</keyword>
<dbReference type="PRINTS" id="PR01035">
    <property type="entry name" value="TCRTETA"/>
</dbReference>
<feature type="transmembrane region" description="Helical" evidence="5">
    <location>
        <begin position="423"/>
        <end position="442"/>
    </location>
</feature>
<dbReference type="GO" id="GO:0005886">
    <property type="term" value="C:plasma membrane"/>
    <property type="evidence" value="ECO:0007669"/>
    <property type="project" value="TreeGrafter"/>
</dbReference>
<dbReference type="InterPro" id="IPR001958">
    <property type="entry name" value="Tet-R_TetA/multi-R_MdtG-like"/>
</dbReference>
<dbReference type="Pfam" id="PF07690">
    <property type="entry name" value="MFS_1"/>
    <property type="match status" value="1"/>
</dbReference>
<sequence>MTRAIKILEEKGKGGVKASKGRGGRFWLTFFAVFVTAFLSAVDLTIISPILPTIAEELPRGDTTVSPAWITSAFLATAASFQPLFGGLSDAIGRREALITAIMIFLVGSIVACVAQDLLTVVAGRGVQGMGGGGMLVVGEVIISDMTTLAERGYFLGLLSIAFAVAALAAPIAGGWFATFDWRVAFYINFPIGAIAILMLLPTKLNKPKLSLKEKFERMDLVGSLVLFGAIVSLLIGLTNGGVSAPWSSAEIATPLGLGAAGLVLFFVLEFVPNPLCSYPILPAKLFRHRTAAISYALTFLHGVILYGATQGLVVYFENRGSSPLKAAVNILPANAPSTPAAFIAGVIMAVTGKYKGQIIVSEILMTLGIGLFIYLDLTSSTAEWAIFQVIGSFGLGALYSLTLPPIQATLPASELAHATATFAFSRSFGAVWGVSAFLIAFQVESGQRLTNIPGATEAGINGSTAINYVPIISTIPVELRAPVSQAFQDAIRIGFIALVPFAGLGLVLSFLIKHVPLPDFNDSQYGVEGQQQQRAKQ</sequence>
<dbReference type="Proteomes" id="UP000245884">
    <property type="component" value="Unassembled WGS sequence"/>
</dbReference>
<evidence type="ECO:0000256" key="2">
    <source>
        <dbReference type="ARBA" id="ARBA00022692"/>
    </source>
</evidence>
<accession>A0A316V0M4</accession>
<feature type="transmembrane region" description="Helical" evidence="5">
    <location>
        <begin position="155"/>
        <end position="178"/>
    </location>
</feature>
<feature type="transmembrane region" description="Helical" evidence="5">
    <location>
        <begin position="221"/>
        <end position="240"/>
    </location>
</feature>
<dbReference type="GO" id="GO:0022857">
    <property type="term" value="F:transmembrane transporter activity"/>
    <property type="evidence" value="ECO:0007669"/>
    <property type="project" value="InterPro"/>
</dbReference>
<dbReference type="EMBL" id="KZ819662">
    <property type="protein sequence ID" value="PWN31100.1"/>
    <property type="molecule type" value="Genomic_DNA"/>
</dbReference>
<dbReference type="PROSITE" id="PS50850">
    <property type="entry name" value="MFS"/>
    <property type="match status" value="1"/>
</dbReference>
<feature type="transmembrane region" description="Helical" evidence="5">
    <location>
        <begin position="184"/>
        <end position="201"/>
    </location>
</feature>
<evidence type="ECO:0000256" key="4">
    <source>
        <dbReference type="ARBA" id="ARBA00023136"/>
    </source>
</evidence>
<name>A0A316V0M4_9BASI</name>
<dbReference type="Gene3D" id="1.20.1720.10">
    <property type="entry name" value="Multidrug resistance protein D"/>
    <property type="match status" value="1"/>
</dbReference>
<keyword evidence="4 5" id="KW-0472">Membrane</keyword>
<proteinExistence type="predicted"/>
<feature type="transmembrane region" description="Helical" evidence="5">
    <location>
        <begin position="67"/>
        <end position="85"/>
    </location>
</feature>
<feature type="transmembrane region" description="Helical" evidence="5">
    <location>
        <begin position="359"/>
        <end position="378"/>
    </location>
</feature>
<dbReference type="SUPFAM" id="SSF103473">
    <property type="entry name" value="MFS general substrate transporter"/>
    <property type="match status" value="1"/>
</dbReference>
<dbReference type="AlphaFoldDB" id="A0A316V0M4"/>
<dbReference type="InterPro" id="IPR020846">
    <property type="entry name" value="MFS_dom"/>
</dbReference>
<evidence type="ECO:0000256" key="5">
    <source>
        <dbReference type="SAM" id="Phobius"/>
    </source>
</evidence>
<reference evidence="7 8" key="1">
    <citation type="journal article" date="2018" name="Mol. Biol. Evol.">
        <title>Broad Genomic Sampling Reveals a Smut Pathogenic Ancestry of the Fungal Clade Ustilaginomycotina.</title>
        <authorList>
            <person name="Kijpornyongpan T."/>
            <person name="Mondo S.J."/>
            <person name="Barry K."/>
            <person name="Sandor L."/>
            <person name="Lee J."/>
            <person name="Lipzen A."/>
            <person name="Pangilinan J."/>
            <person name="LaButti K."/>
            <person name="Hainaut M."/>
            <person name="Henrissat B."/>
            <person name="Grigoriev I.V."/>
            <person name="Spatafora J.W."/>
            <person name="Aime M.C."/>
        </authorList>
    </citation>
    <scope>NUCLEOTIDE SEQUENCE [LARGE SCALE GENOMIC DNA]</scope>
    <source>
        <strain evidence="7 8">MCA 5214</strain>
    </source>
</reference>
<protein>
    <submittedName>
        <fullName evidence="7">MFS general substrate transporter</fullName>
    </submittedName>
</protein>
<dbReference type="PANTHER" id="PTHR23501">
    <property type="entry name" value="MAJOR FACILITATOR SUPERFAMILY"/>
    <property type="match status" value="1"/>
</dbReference>
<comment type="subcellular location">
    <subcellularLocation>
        <location evidence="1">Membrane</location>
        <topology evidence="1">Multi-pass membrane protein</topology>
    </subcellularLocation>
</comment>
<keyword evidence="2 5" id="KW-0812">Transmembrane</keyword>
<dbReference type="PANTHER" id="PTHR23501:SF102">
    <property type="entry name" value="DRUG TRANSPORTER, PUTATIVE (AFU_ORTHOLOGUE AFUA_3G08530)-RELATED"/>
    <property type="match status" value="1"/>
</dbReference>
<evidence type="ECO:0000256" key="3">
    <source>
        <dbReference type="ARBA" id="ARBA00022989"/>
    </source>
</evidence>
<feature type="transmembrane region" description="Helical" evidence="5">
    <location>
        <begin position="491"/>
        <end position="513"/>
    </location>
</feature>
<evidence type="ECO:0000313" key="7">
    <source>
        <dbReference type="EMBL" id="PWN31100.1"/>
    </source>
</evidence>
<dbReference type="OrthoDB" id="3437016at2759"/>
<feature type="domain" description="Major facilitator superfamily (MFS) profile" evidence="6">
    <location>
        <begin position="29"/>
        <end position="518"/>
    </location>
</feature>
<dbReference type="InterPro" id="IPR011701">
    <property type="entry name" value="MFS"/>
</dbReference>
<evidence type="ECO:0000259" key="6">
    <source>
        <dbReference type="PROSITE" id="PS50850"/>
    </source>
</evidence>
<feature type="non-terminal residue" evidence="7">
    <location>
        <position position="538"/>
    </location>
</feature>
<dbReference type="InterPro" id="IPR036259">
    <property type="entry name" value="MFS_trans_sf"/>
</dbReference>
<keyword evidence="3 5" id="KW-1133">Transmembrane helix</keyword>
<feature type="transmembrane region" description="Helical" evidence="5">
    <location>
        <begin position="26"/>
        <end position="47"/>
    </location>
</feature>
<organism evidence="7 8">
    <name type="scientific">Jaminaea rosea</name>
    <dbReference type="NCBI Taxonomy" id="1569628"/>
    <lineage>
        <taxon>Eukaryota</taxon>
        <taxon>Fungi</taxon>
        <taxon>Dikarya</taxon>
        <taxon>Basidiomycota</taxon>
        <taxon>Ustilaginomycotina</taxon>
        <taxon>Exobasidiomycetes</taxon>
        <taxon>Microstromatales</taxon>
        <taxon>Microstromatales incertae sedis</taxon>
        <taxon>Jaminaea</taxon>
    </lineage>
</organism>
<dbReference type="GeneID" id="37026039"/>
<evidence type="ECO:0000313" key="8">
    <source>
        <dbReference type="Proteomes" id="UP000245884"/>
    </source>
</evidence>
<dbReference type="STRING" id="1569628.A0A316V0M4"/>
<gene>
    <name evidence="7" type="ORF">BDZ90DRAFT_215263</name>
</gene>
<evidence type="ECO:0000256" key="1">
    <source>
        <dbReference type="ARBA" id="ARBA00004141"/>
    </source>
</evidence>
<dbReference type="RefSeq" id="XP_025365712.1">
    <property type="nucleotide sequence ID" value="XM_025504216.1"/>
</dbReference>
<feature type="transmembrane region" description="Helical" evidence="5">
    <location>
        <begin position="252"/>
        <end position="272"/>
    </location>
</feature>